<evidence type="ECO:0008006" key="3">
    <source>
        <dbReference type="Google" id="ProtNLM"/>
    </source>
</evidence>
<organism evidence="1 2">
    <name type="scientific">Flavobacterium columnare</name>
    <dbReference type="NCBI Taxonomy" id="996"/>
    <lineage>
        <taxon>Bacteria</taxon>
        <taxon>Pseudomonadati</taxon>
        <taxon>Bacteroidota</taxon>
        <taxon>Flavobacteriia</taxon>
        <taxon>Flavobacteriales</taxon>
        <taxon>Flavobacteriaceae</taxon>
        <taxon>Flavobacterium</taxon>
    </lineage>
</organism>
<proteinExistence type="predicted"/>
<sequence>MKTKIQILFFLFFLNQTFSQINFEKGYFINNLNQKIECLIKNEDWANSPIQFEYKLDENSAVQIQNINYVSEFSIYNWSKYIRATVNVDKSSTDINHLSTQRTPEFKEETVFLKILAEGKANLYFYKDDISQKYYLKLENGPIEPLIYKLYVDKDYAILENLGYKQKLLNSLNCLIIKNIDIEKTSYESTSLVKIFAKFNSCNNEINNTNYLSKEKRDVFNLNLRVHFNKTSLSSSNSLLTNSNLDYGNNLNLGLGLELEFILPFNKNKWSIIFEPNYSKYSSDLSKPTDSSYYTQGIITNSVNYSTIDLPFGIRHYLFLNKKSKLFINGTYGTSFSINSSYITKLNDTTTNTLDVRPTPNYGIGIGYNFRNKFILELRNYTNQNIISNYIFWSSNYSKFSLILGYTLF</sequence>
<comment type="caution">
    <text evidence="1">The sequence shown here is derived from an EMBL/GenBank/DDBJ whole genome shotgun (WGS) entry which is preliminary data.</text>
</comment>
<dbReference type="EMBL" id="MTCY01000040">
    <property type="protein sequence ID" value="OWP75484.1"/>
    <property type="molecule type" value="Genomic_DNA"/>
</dbReference>
<name>A0A246G8T3_9FLAO</name>
<gene>
    <name evidence="1" type="ORF">BWK62_11855</name>
</gene>
<reference evidence="1 2" key="1">
    <citation type="journal article" date="2017" name="Infect. Genet. Evol.">
        <title>Comparative genome analysis of fish pathogen Flavobacterium columnare reveals extensive sequence diversity within the species.</title>
        <authorList>
            <person name="Kayansamruaj P."/>
            <person name="Dong H.T."/>
            <person name="Hirono I."/>
            <person name="Kondo H."/>
            <person name="Senapin S."/>
            <person name="Rodkhum C."/>
        </authorList>
    </citation>
    <scope>NUCLEOTIDE SEQUENCE [LARGE SCALE GENOMIC DNA]</scope>
    <source>
        <strain evidence="1 2">1214</strain>
    </source>
</reference>
<dbReference type="AlphaFoldDB" id="A0A246G8T3"/>
<accession>A0A246G8T3</accession>
<dbReference type="Proteomes" id="UP000198034">
    <property type="component" value="Unassembled WGS sequence"/>
</dbReference>
<protein>
    <recommendedName>
        <fullName evidence="3">Outer membrane protein beta-barrel domain-containing protein</fullName>
    </recommendedName>
</protein>
<evidence type="ECO:0000313" key="1">
    <source>
        <dbReference type="EMBL" id="OWP75484.1"/>
    </source>
</evidence>
<evidence type="ECO:0000313" key="2">
    <source>
        <dbReference type="Proteomes" id="UP000198034"/>
    </source>
</evidence>